<protein>
    <submittedName>
        <fullName evidence="2">Uncharacterized protein</fullName>
    </submittedName>
</protein>
<organism evidence="2 3">
    <name type="scientific">Rubripirellula lacrimiformis</name>
    <dbReference type="NCBI Taxonomy" id="1930273"/>
    <lineage>
        <taxon>Bacteria</taxon>
        <taxon>Pseudomonadati</taxon>
        <taxon>Planctomycetota</taxon>
        <taxon>Planctomycetia</taxon>
        <taxon>Pirellulales</taxon>
        <taxon>Pirellulaceae</taxon>
        <taxon>Rubripirellula</taxon>
    </lineage>
</organism>
<evidence type="ECO:0000256" key="1">
    <source>
        <dbReference type="SAM" id="MobiDB-lite"/>
    </source>
</evidence>
<keyword evidence="3" id="KW-1185">Reference proteome</keyword>
<name>A0A517NH11_9BACT</name>
<sequence>MTQMLLFDATTEIGSPAIVPVVPTMPPTSPKRVSKTAAVQARSSSSVESIPANRKNQLRSEGGVQHMGDLARLVLLRYELAAKRREEIAARRKAR</sequence>
<dbReference type="KEGG" id="rlc:K227x_47770"/>
<dbReference type="AlphaFoldDB" id="A0A517NH11"/>
<proteinExistence type="predicted"/>
<reference evidence="2 3" key="1">
    <citation type="submission" date="2019-02" db="EMBL/GenBank/DDBJ databases">
        <title>Deep-cultivation of Planctomycetes and their phenomic and genomic characterization uncovers novel biology.</title>
        <authorList>
            <person name="Wiegand S."/>
            <person name="Jogler M."/>
            <person name="Boedeker C."/>
            <person name="Pinto D."/>
            <person name="Vollmers J."/>
            <person name="Rivas-Marin E."/>
            <person name="Kohn T."/>
            <person name="Peeters S.H."/>
            <person name="Heuer A."/>
            <person name="Rast P."/>
            <person name="Oberbeckmann S."/>
            <person name="Bunk B."/>
            <person name="Jeske O."/>
            <person name="Meyerdierks A."/>
            <person name="Storesund J.E."/>
            <person name="Kallscheuer N."/>
            <person name="Luecker S."/>
            <person name="Lage O.M."/>
            <person name="Pohl T."/>
            <person name="Merkel B.J."/>
            <person name="Hornburger P."/>
            <person name="Mueller R.-W."/>
            <person name="Bruemmer F."/>
            <person name="Labrenz M."/>
            <person name="Spormann A.M."/>
            <person name="Op den Camp H."/>
            <person name="Overmann J."/>
            <person name="Amann R."/>
            <person name="Jetten M.S.M."/>
            <person name="Mascher T."/>
            <person name="Medema M.H."/>
            <person name="Devos D.P."/>
            <person name="Kaster A.-K."/>
            <person name="Ovreas L."/>
            <person name="Rohde M."/>
            <person name="Galperin M.Y."/>
            <person name="Jogler C."/>
        </authorList>
    </citation>
    <scope>NUCLEOTIDE SEQUENCE [LARGE SCALE GENOMIC DNA]</scope>
    <source>
        <strain evidence="2 3">K22_7</strain>
    </source>
</reference>
<evidence type="ECO:0000313" key="2">
    <source>
        <dbReference type="EMBL" id="QDT06368.1"/>
    </source>
</evidence>
<dbReference type="Proteomes" id="UP000318538">
    <property type="component" value="Chromosome"/>
</dbReference>
<evidence type="ECO:0000313" key="3">
    <source>
        <dbReference type="Proteomes" id="UP000318538"/>
    </source>
</evidence>
<accession>A0A517NH11</accession>
<dbReference type="EMBL" id="CP036525">
    <property type="protein sequence ID" value="QDT06368.1"/>
    <property type="molecule type" value="Genomic_DNA"/>
</dbReference>
<gene>
    <name evidence="2" type="ORF">K227x_47770</name>
</gene>
<dbReference type="RefSeq" id="WP_218933441.1">
    <property type="nucleotide sequence ID" value="NZ_CP036525.1"/>
</dbReference>
<feature type="region of interest" description="Disordered" evidence="1">
    <location>
        <begin position="41"/>
        <end position="63"/>
    </location>
</feature>